<reference evidence="2 3" key="1">
    <citation type="journal article" date="2011" name="Stand. Genomic Sci.">
        <title>Complete genome sequence of Parvibaculum lavamentivorans type strain (DS-1(T)).</title>
        <authorList>
            <person name="Schleheck D."/>
            <person name="Weiss M."/>
            <person name="Pitluck S."/>
            <person name="Bruce D."/>
            <person name="Land M.L."/>
            <person name="Han S."/>
            <person name="Saunders E."/>
            <person name="Tapia R."/>
            <person name="Detter C."/>
            <person name="Brettin T."/>
            <person name="Han J."/>
            <person name="Woyke T."/>
            <person name="Goodwin L."/>
            <person name="Pennacchio L."/>
            <person name="Nolan M."/>
            <person name="Cook A.M."/>
            <person name="Kjelleberg S."/>
            <person name="Thomas T."/>
        </authorList>
    </citation>
    <scope>NUCLEOTIDE SEQUENCE [LARGE SCALE GENOMIC DNA]</scope>
    <source>
        <strain evidence="3">DS-1 / DSM 13023 / NCIMB 13966</strain>
    </source>
</reference>
<keyword evidence="1" id="KW-0472">Membrane</keyword>
<dbReference type="STRING" id="402881.Plav_2442"/>
<feature type="transmembrane region" description="Helical" evidence="1">
    <location>
        <begin position="47"/>
        <end position="66"/>
    </location>
</feature>
<dbReference type="AlphaFoldDB" id="A7HVW8"/>
<sequence>MRGGTSGRSVAVFVRILAALTVMVFPLALAFEFPGLLFRAGAPEANAVRRCLLVFPLFLGALFFFARDFPERREINYISAIRTHNLPAMAVRRTIAMHARKLKPKTDAGKRSSGSLLA</sequence>
<organism evidence="2 3">
    <name type="scientific">Parvibaculum lavamentivorans (strain DS-1 / DSM 13023 / NCIMB 13966)</name>
    <dbReference type="NCBI Taxonomy" id="402881"/>
    <lineage>
        <taxon>Bacteria</taxon>
        <taxon>Pseudomonadati</taxon>
        <taxon>Pseudomonadota</taxon>
        <taxon>Alphaproteobacteria</taxon>
        <taxon>Hyphomicrobiales</taxon>
        <taxon>Parvibaculaceae</taxon>
        <taxon>Parvibaculum</taxon>
    </lineage>
</organism>
<dbReference type="KEGG" id="pla:Plav_2442"/>
<dbReference type="Proteomes" id="UP000006377">
    <property type="component" value="Chromosome"/>
</dbReference>
<proteinExistence type="predicted"/>
<evidence type="ECO:0000256" key="1">
    <source>
        <dbReference type="SAM" id="Phobius"/>
    </source>
</evidence>
<feature type="transmembrane region" description="Helical" evidence="1">
    <location>
        <begin position="12"/>
        <end position="31"/>
    </location>
</feature>
<protein>
    <submittedName>
        <fullName evidence="2">Uncharacterized protein</fullName>
    </submittedName>
</protein>
<keyword evidence="3" id="KW-1185">Reference proteome</keyword>
<keyword evidence="1" id="KW-1133">Transmembrane helix</keyword>
<dbReference type="EMBL" id="CP000774">
    <property type="protein sequence ID" value="ABS64051.1"/>
    <property type="molecule type" value="Genomic_DNA"/>
</dbReference>
<gene>
    <name evidence="2" type="ordered locus">Plav_2442</name>
</gene>
<keyword evidence="1" id="KW-0812">Transmembrane</keyword>
<evidence type="ECO:0000313" key="2">
    <source>
        <dbReference type="EMBL" id="ABS64051.1"/>
    </source>
</evidence>
<accession>A7HVW8</accession>
<evidence type="ECO:0000313" key="3">
    <source>
        <dbReference type="Proteomes" id="UP000006377"/>
    </source>
</evidence>
<dbReference type="HOGENOM" id="CLU_2070827_0_0_5"/>
<name>A7HVW8_PARL1</name>